<gene>
    <name evidence="2" type="ORF">FHR33_001384</name>
</gene>
<reference evidence="2 3" key="1">
    <citation type="submission" date="2020-08" db="EMBL/GenBank/DDBJ databases">
        <title>Sequencing the genomes of 1000 actinobacteria strains.</title>
        <authorList>
            <person name="Klenk H.-P."/>
        </authorList>
    </citation>
    <scope>NUCLEOTIDE SEQUENCE [LARGE SCALE GENOMIC DNA]</scope>
    <source>
        <strain evidence="2 3">DSM 44320</strain>
    </source>
</reference>
<evidence type="ECO:0000313" key="3">
    <source>
        <dbReference type="Proteomes" id="UP000579945"/>
    </source>
</evidence>
<dbReference type="GeneID" id="95396098"/>
<sequence length="57" mass="5787">MTPPDRSADSASARSHPAESKRSKEVSVMPGATGLTFLAVSSVRPAGALSSSVESDL</sequence>
<proteinExistence type="predicted"/>
<protein>
    <submittedName>
        <fullName evidence="2">Uncharacterized protein</fullName>
    </submittedName>
</protein>
<comment type="caution">
    <text evidence="2">The sequence shown here is derived from an EMBL/GenBank/DDBJ whole genome shotgun (WGS) entry which is preliminary data.</text>
</comment>
<accession>A0A7W5V4R2</accession>
<dbReference type="RefSeq" id="WP_246451699.1">
    <property type="nucleotide sequence ID" value="NZ_JACIBV010000001.1"/>
</dbReference>
<keyword evidence="3" id="KW-1185">Reference proteome</keyword>
<dbReference type="Proteomes" id="UP000579945">
    <property type="component" value="Unassembled WGS sequence"/>
</dbReference>
<evidence type="ECO:0000313" key="2">
    <source>
        <dbReference type="EMBL" id="MBB3725524.1"/>
    </source>
</evidence>
<organism evidence="2 3">
    <name type="scientific">Nonomuraea dietziae</name>
    <dbReference type="NCBI Taxonomy" id="65515"/>
    <lineage>
        <taxon>Bacteria</taxon>
        <taxon>Bacillati</taxon>
        <taxon>Actinomycetota</taxon>
        <taxon>Actinomycetes</taxon>
        <taxon>Streptosporangiales</taxon>
        <taxon>Streptosporangiaceae</taxon>
        <taxon>Nonomuraea</taxon>
    </lineage>
</organism>
<dbReference type="EMBL" id="JACIBV010000001">
    <property type="protein sequence ID" value="MBB3725524.1"/>
    <property type="molecule type" value="Genomic_DNA"/>
</dbReference>
<dbReference type="AlphaFoldDB" id="A0A7W5V4R2"/>
<name>A0A7W5V4R2_9ACTN</name>
<feature type="region of interest" description="Disordered" evidence="1">
    <location>
        <begin position="1"/>
        <end position="30"/>
    </location>
</feature>
<evidence type="ECO:0000256" key="1">
    <source>
        <dbReference type="SAM" id="MobiDB-lite"/>
    </source>
</evidence>
<feature type="compositionally biased region" description="Basic and acidic residues" evidence="1">
    <location>
        <begin position="16"/>
        <end position="25"/>
    </location>
</feature>